<dbReference type="GeneID" id="62499056"/>
<keyword evidence="4" id="KW-1185">Reference proteome</keyword>
<name>A0A150KM66_9BACI</name>
<evidence type="ECO:0000313" key="3">
    <source>
        <dbReference type="EMBL" id="QQX26497.1"/>
    </source>
</evidence>
<evidence type="ECO:0000256" key="1">
    <source>
        <dbReference type="SAM" id="MobiDB-lite"/>
    </source>
</evidence>
<dbReference type="STRING" id="46224.B4102_2070"/>
<dbReference type="PATRIC" id="fig|46224.3.peg.540"/>
<gene>
    <name evidence="2" type="ORF">B4102_2070</name>
    <name evidence="3" type="ORF">JGZ69_06535</name>
</gene>
<proteinExistence type="predicted"/>
<evidence type="ECO:0000313" key="2">
    <source>
        <dbReference type="EMBL" id="KYC92960.1"/>
    </source>
</evidence>
<evidence type="ECO:0000313" key="5">
    <source>
        <dbReference type="Proteomes" id="UP000595512"/>
    </source>
</evidence>
<protein>
    <submittedName>
        <fullName evidence="3">YwdI family protein</fullName>
    </submittedName>
</protein>
<dbReference type="EMBL" id="CP066701">
    <property type="protein sequence ID" value="QQX26497.1"/>
    <property type="molecule type" value="Genomic_DNA"/>
</dbReference>
<dbReference type="Proteomes" id="UP000595512">
    <property type="component" value="Chromosome"/>
</dbReference>
<dbReference type="InterPro" id="IPR035218">
    <property type="entry name" value="DUF5327"/>
</dbReference>
<dbReference type="Proteomes" id="UP000075666">
    <property type="component" value="Unassembled WGS sequence"/>
</dbReference>
<dbReference type="RefSeq" id="WP_066235223.1">
    <property type="nucleotide sequence ID" value="NZ_CP066701.1"/>
</dbReference>
<reference evidence="3 5" key="2">
    <citation type="submission" date="2020-12" db="EMBL/GenBank/DDBJ databases">
        <title>Taxonomic evaluation of the Bacillus sporothermodurans group of bacteria based on whole genome sequences.</title>
        <authorList>
            <person name="Fiedler G."/>
            <person name="Herbstmann A.-D."/>
            <person name="Doll E."/>
            <person name="Wenning M."/>
            <person name="Brinks E."/>
            <person name="Kabisch J."/>
            <person name="Breitenwieser F."/>
            <person name="Lappann M."/>
            <person name="Boehnlein C."/>
            <person name="Franz C."/>
        </authorList>
    </citation>
    <scope>NUCLEOTIDE SEQUENCE [LARGE SCALE GENOMIC DNA]</scope>
    <source>
        <strain evidence="3 5">DSM 10599</strain>
    </source>
</reference>
<dbReference type="Pfam" id="PF17261">
    <property type="entry name" value="DUF5327"/>
    <property type="match status" value="1"/>
</dbReference>
<reference evidence="2 4" key="1">
    <citation type="submission" date="2016-01" db="EMBL/GenBank/DDBJ databases">
        <title>Genome Sequences of Twelve Sporeforming Bacillus Species Isolated from Foods.</title>
        <authorList>
            <person name="Berendsen E.M."/>
            <person name="Wells-Bennik M.H."/>
            <person name="Krawcyk A.O."/>
            <person name="De Jong A."/>
            <person name="Holsappel S."/>
            <person name="Eijlander R.T."/>
            <person name="Kuipers O.P."/>
        </authorList>
    </citation>
    <scope>NUCLEOTIDE SEQUENCE [LARGE SCALE GENOMIC DNA]</scope>
    <source>
        <strain evidence="2 4">B4102</strain>
    </source>
</reference>
<sequence>MSISIHSLLNKIEQEINYAKKAEQDSVLKNHIYSVKTLCELILAEGQSLSTSYEIPKKVEAEHSVSQSKPMMSVGKAEPLKTDDGANGESIFDF</sequence>
<accession>A0A150KM66</accession>
<dbReference type="OrthoDB" id="2361717at2"/>
<dbReference type="EMBL" id="LQYN01000107">
    <property type="protein sequence ID" value="KYC92960.1"/>
    <property type="molecule type" value="Genomic_DNA"/>
</dbReference>
<organism evidence="2 4">
    <name type="scientific">Heyndrickxia sporothermodurans</name>
    <dbReference type="NCBI Taxonomy" id="46224"/>
    <lineage>
        <taxon>Bacteria</taxon>
        <taxon>Bacillati</taxon>
        <taxon>Bacillota</taxon>
        <taxon>Bacilli</taxon>
        <taxon>Bacillales</taxon>
        <taxon>Bacillaceae</taxon>
        <taxon>Heyndrickxia</taxon>
    </lineage>
</organism>
<dbReference type="AlphaFoldDB" id="A0A150KM66"/>
<dbReference type="KEGG" id="hspo:JGZ69_06535"/>
<feature type="region of interest" description="Disordered" evidence="1">
    <location>
        <begin position="64"/>
        <end position="94"/>
    </location>
</feature>
<evidence type="ECO:0000313" key="4">
    <source>
        <dbReference type="Proteomes" id="UP000075666"/>
    </source>
</evidence>